<feature type="compositionally biased region" description="Polar residues" evidence="1">
    <location>
        <begin position="1"/>
        <end position="17"/>
    </location>
</feature>
<protein>
    <submittedName>
        <fullName evidence="2">Uncharacterized protein</fullName>
    </submittedName>
</protein>
<feature type="compositionally biased region" description="Low complexity" evidence="1">
    <location>
        <begin position="95"/>
        <end position="108"/>
    </location>
</feature>
<organism evidence="2">
    <name type="scientific">Tanacetum cinerariifolium</name>
    <name type="common">Dalmatian daisy</name>
    <name type="synonym">Chrysanthemum cinerariifolium</name>
    <dbReference type="NCBI Taxonomy" id="118510"/>
    <lineage>
        <taxon>Eukaryota</taxon>
        <taxon>Viridiplantae</taxon>
        <taxon>Streptophyta</taxon>
        <taxon>Embryophyta</taxon>
        <taxon>Tracheophyta</taxon>
        <taxon>Spermatophyta</taxon>
        <taxon>Magnoliopsida</taxon>
        <taxon>eudicotyledons</taxon>
        <taxon>Gunneridae</taxon>
        <taxon>Pentapetalae</taxon>
        <taxon>asterids</taxon>
        <taxon>campanulids</taxon>
        <taxon>Asterales</taxon>
        <taxon>Asteraceae</taxon>
        <taxon>Asteroideae</taxon>
        <taxon>Anthemideae</taxon>
        <taxon>Anthemidinae</taxon>
        <taxon>Tanacetum</taxon>
    </lineage>
</organism>
<accession>A0A699X2Y4</accession>
<comment type="caution">
    <text evidence="2">The sequence shown here is derived from an EMBL/GenBank/DDBJ whole genome shotgun (WGS) entry which is preliminary data.</text>
</comment>
<reference evidence="2" key="1">
    <citation type="journal article" date="2019" name="Sci. Rep.">
        <title>Draft genome of Tanacetum cinerariifolium, the natural source of mosquito coil.</title>
        <authorList>
            <person name="Yamashiro T."/>
            <person name="Shiraishi A."/>
            <person name="Satake H."/>
            <person name="Nakayama K."/>
        </authorList>
    </citation>
    <scope>NUCLEOTIDE SEQUENCE</scope>
</reference>
<proteinExistence type="predicted"/>
<dbReference type="AlphaFoldDB" id="A0A699X2Y4"/>
<gene>
    <name evidence="2" type="ORF">Tci_924215</name>
</gene>
<feature type="non-terminal residue" evidence="2">
    <location>
        <position position="1"/>
    </location>
</feature>
<feature type="non-terminal residue" evidence="2">
    <location>
        <position position="108"/>
    </location>
</feature>
<feature type="compositionally biased region" description="Low complexity" evidence="1">
    <location>
        <begin position="56"/>
        <end position="67"/>
    </location>
</feature>
<evidence type="ECO:0000313" key="2">
    <source>
        <dbReference type="EMBL" id="GFD52246.1"/>
    </source>
</evidence>
<name>A0A699X2Y4_TANCI</name>
<feature type="region of interest" description="Disordered" evidence="1">
    <location>
        <begin position="1"/>
        <end position="108"/>
    </location>
</feature>
<sequence length="108" mass="11038">DDPATTIDSSGVPSTIERSPLDFSLEAGASDQVTVAPEMPPSEDVPATDVLGAGQAEETTATDPPAALESRKRGRDSTDVNAPPKSLRKDHADPRPSGSSRGGKSLAA</sequence>
<feature type="compositionally biased region" description="Basic and acidic residues" evidence="1">
    <location>
        <begin position="69"/>
        <end position="78"/>
    </location>
</feature>
<dbReference type="EMBL" id="BKCJ011779853">
    <property type="protein sequence ID" value="GFD52246.1"/>
    <property type="molecule type" value="Genomic_DNA"/>
</dbReference>
<evidence type="ECO:0000256" key="1">
    <source>
        <dbReference type="SAM" id="MobiDB-lite"/>
    </source>
</evidence>